<evidence type="ECO:0000256" key="1">
    <source>
        <dbReference type="ARBA" id="ARBA00003358"/>
    </source>
</evidence>
<organism evidence="3 4">
    <name type="scientific">Sus scrofa</name>
    <name type="common">Pig</name>
    <dbReference type="NCBI Taxonomy" id="9823"/>
    <lineage>
        <taxon>Eukaryota</taxon>
        <taxon>Metazoa</taxon>
        <taxon>Chordata</taxon>
        <taxon>Craniata</taxon>
        <taxon>Vertebrata</taxon>
        <taxon>Euteleostomi</taxon>
        <taxon>Mammalia</taxon>
        <taxon>Eutheria</taxon>
        <taxon>Laurasiatheria</taxon>
        <taxon>Artiodactyla</taxon>
        <taxon>Suina</taxon>
        <taxon>Suidae</taxon>
        <taxon>Sus</taxon>
    </lineage>
</organism>
<evidence type="ECO:0000313" key="3">
    <source>
        <dbReference type="Ensembl" id="ENSSSCP00070006724.1"/>
    </source>
</evidence>
<dbReference type="Pfam" id="PF09495">
    <property type="entry name" value="DUF2462"/>
    <property type="match status" value="1"/>
</dbReference>
<evidence type="ECO:0000313" key="4">
    <source>
        <dbReference type="Proteomes" id="UP000314985"/>
    </source>
</evidence>
<comment type="function">
    <text evidence="1">May have a potential role in hypercalcemia of malignancy.</text>
</comment>
<sequence length="108" mass="12224">KVQGRRNSLQGQKLARSTTAVALKLNWPEVTPKKALIVQQQKLKKNLEVRIHESIKHDLVMKAAMKRVKQLAPHSNPRSLTHGARPGIKPASSWVLIKFITPEPQREL</sequence>
<name>A0A4X1SWR6_PIG</name>
<dbReference type="PANTHER" id="PTHR16967">
    <property type="entry name" value="LEYDIG CELL TUMOR 10 KDA PROTEIN HOMOLOG"/>
    <property type="match status" value="1"/>
</dbReference>
<accession>A0A4X1SWR6</accession>
<protein>
    <submittedName>
        <fullName evidence="3">Uncharacterized protein</fullName>
    </submittedName>
</protein>
<dbReference type="Ensembl" id="ENSSSCT00070008174.1">
    <property type="protein sequence ID" value="ENSSSCP00070006724.1"/>
    <property type="gene ID" value="ENSSSCG00070004342.1"/>
</dbReference>
<dbReference type="InterPro" id="IPR019034">
    <property type="entry name" value="UPF0390"/>
</dbReference>
<dbReference type="Proteomes" id="UP000314985">
    <property type="component" value="Unassembled WGS sequence"/>
</dbReference>
<evidence type="ECO:0000256" key="2">
    <source>
        <dbReference type="ARBA" id="ARBA00006802"/>
    </source>
</evidence>
<dbReference type="AlphaFoldDB" id="A0A4X1SWR6"/>
<dbReference type="PANTHER" id="PTHR16967:SF1">
    <property type="entry name" value="LEYDIG CELL TUMOR 10 KDA PROTEIN HOMOLOG"/>
    <property type="match status" value="1"/>
</dbReference>
<comment type="similarity">
    <text evidence="2">Belongs to the UPF0390 family.</text>
</comment>
<reference evidence="4" key="1">
    <citation type="submission" date="2017-08" db="EMBL/GenBank/DDBJ databases">
        <title>USMARCv1.0.</title>
        <authorList>
            <person name="Hannum G.I."/>
            <person name="Koren S."/>
            <person name="Schroeder S.G."/>
            <person name="Chin S.C."/>
            <person name="Nonneman D.J."/>
            <person name="Becker S.A."/>
            <person name="Rosen B.D."/>
            <person name="Bickhart D.M."/>
            <person name="Putnam N.H."/>
            <person name="Green R.E."/>
            <person name="Tuggle C.K."/>
            <person name="Liu H."/>
            <person name="Rohrer G.A."/>
            <person name="Warr A."/>
            <person name="Hall R."/>
            <person name="Kim K."/>
            <person name="Hume D.A."/>
            <person name="Talbot R."/>
            <person name="Chow W."/>
            <person name="Howe K."/>
            <person name="Schwartz A.S."/>
            <person name="Watson M."/>
            <person name="Archibald A.L."/>
            <person name="Phillippy A.M."/>
            <person name="Smith T.P.L."/>
        </authorList>
    </citation>
    <scope>NUCLEOTIDE SEQUENCE [LARGE SCALE GENOMIC DNA]</scope>
</reference>
<proteinExistence type="inferred from homology"/>
<reference evidence="3" key="2">
    <citation type="submission" date="2025-08" db="UniProtKB">
        <authorList>
            <consortium name="Ensembl"/>
        </authorList>
    </citation>
    <scope>IDENTIFICATION</scope>
</reference>